<dbReference type="InterPro" id="IPR000801">
    <property type="entry name" value="Esterase-like"/>
</dbReference>
<evidence type="ECO:0000256" key="1">
    <source>
        <dbReference type="SAM" id="SignalP"/>
    </source>
</evidence>
<evidence type="ECO:0008006" key="4">
    <source>
        <dbReference type="Google" id="ProtNLM"/>
    </source>
</evidence>
<dbReference type="PANTHER" id="PTHR48098">
    <property type="entry name" value="ENTEROCHELIN ESTERASE-RELATED"/>
    <property type="match status" value="1"/>
</dbReference>
<organism evidence="2 3">
    <name type="scientific">Brevifollis gellanilyticus</name>
    <dbReference type="NCBI Taxonomy" id="748831"/>
    <lineage>
        <taxon>Bacteria</taxon>
        <taxon>Pseudomonadati</taxon>
        <taxon>Verrucomicrobiota</taxon>
        <taxon>Verrucomicrobiia</taxon>
        <taxon>Verrucomicrobiales</taxon>
        <taxon>Verrucomicrobiaceae</taxon>
    </lineage>
</organism>
<protein>
    <recommendedName>
        <fullName evidence="4">Esterase</fullName>
    </recommendedName>
</protein>
<dbReference type="InterPro" id="IPR050583">
    <property type="entry name" value="Mycobacterial_A85_antigen"/>
</dbReference>
<keyword evidence="1" id="KW-0732">Signal</keyword>
<keyword evidence="3" id="KW-1185">Reference proteome</keyword>
<comment type="caution">
    <text evidence="2">The sequence shown here is derived from an EMBL/GenBank/DDBJ whole genome shotgun (WGS) entry which is preliminary data.</text>
</comment>
<dbReference type="RefSeq" id="WP_146853098.1">
    <property type="nucleotide sequence ID" value="NZ_BKAG01000036.1"/>
</dbReference>
<dbReference type="InterPro" id="IPR029058">
    <property type="entry name" value="AB_hydrolase_fold"/>
</dbReference>
<dbReference type="Proteomes" id="UP000321577">
    <property type="component" value="Unassembled WGS sequence"/>
</dbReference>
<evidence type="ECO:0000313" key="2">
    <source>
        <dbReference type="EMBL" id="GEP44804.1"/>
    </source>
</evidence>
<feature type="signal peptide" evidence="1">
    <location>
        <begin position="1"/>
        <end position="21"/>
    </location>
</feature>
<feature type="chain" id="PRO_5021833424" description="Esterase" evidence="1">
    <location>
        <begin position="22"/>
        <end position="279"/>
    </location>
</feature>
<proteinExistence type="predicted"/>
<reference evidence="2 3" key="1">
    <citation type="submission" date="2019-07" db="EMBL/GenBank/DDBJ databases">
        <title>Whole genome shotgun sequence of Brevifollis gellanilyticus NBRC 108608.</title>
        <authorList>
            <person name="Hosoyama A."/>
            <person name="Uohara A."/>
            <person name="Ohji S."/>
            <person name="Ichikawa N."/>
        </authorList>
    </citation>
    <scope>NUCLEOTIDE SEQUENCE [LARGE SCALE GENOMIC DNA]</scope>
    <source>
        <strain evidence="2 3">NBRC 108608</strain>
    </source>
</reference>
<dbReference type="SUPFAM" id="SSF53474">
    <property type="entry name" value="alpha/beta-Hydrolases"/>
    <property type="match status" value="1"/>
</dbReference>
<dbReference type="PANTHER" id="PTHR48098:SF1">
    <property type="entry name" value="DIACYLGLYCEROL ACYLTRANSFERASE_MYCOLYLTRANSFERASE AG85A"/>
    <property type="match status" value="1"/>
</dbReference>
<dbReference type="GO" id="GO:0016747">
    <property type="term" value="F:acyltransferase activity, transferring groups other than amino-acyl groups"/>
    <property type="evidence" value="ECO:0007669"/>
    <property type="project" value="TreeGrafter"/>
</dbReference>
<dbReference type="AlphaFoldDB" id="A0A512MDJ5"/>
<sequence length="279" mass="31087">MMHRLLLLLSLTLAIRFDVAAAPLPEGVVMTPVQERIQHYDFPSKALQKKMAFNVVYPVGYEETGKPWPVLFFLHGLGRNEKTLIEDPPSREHLLAQPYVIVLPKGENGWYFDSPFNPQRQYATYLDEVIALAGKVVHISTERSQRAIGGWSAGGFGSTWACLRHPESFSTLATIIAVVDFPAQEAHFPRTPETFGTDPARWPEFNPMNRAEELRGLNILLVIGEKATDAVMNDRLSAKLKVADISHETLRLPGGHTFPVVQGGVGPVCEFVKKHLAPR</sequence>
<gene>
    <name evidence="2" type="ORF">BGE01nite_40950</name>
</gene>
<evidence type="ECO:0000313" key="3">
    <source>
        <dbReference type="Proteomes" id="UP000321577"/>
    </source>
</evidence>
<dbReference type="EMBL" id="BKAG01000036">
    <property type="protein sequence ID" value="GEP44804.1"/>
    <property type="molecule type" value="Genomic_DNA"/>
</dbReference>
<dbReference type="Gene3D" id="3.40.50.1820">
    <property type="entry name" value="alpha/beta hydrolase"/>
    <property type="match status" value="1"/>
</dbReference>
<accession>A0A512MDJ5</accession>
<dbReference type="OrthoDB" id="184858at2"/>
<dbReference type="Pfam" id="PF00756">
    <property type="entry name" value="Esterase"/>
    <property type="match status" value="1"/>
</dbReference>
<name>A0A512MDJ5_9BACT</name>